<accession>F0UNN9</accession>
<dbReference type="PANTHER" id="PTHR38248:SF2">
    <property type="entry name" value="FUNK1 11"/>
    <property type="match status" value="1"/>
</dbReference>
<dbReference type="OMA" id="ATTCWKD"/>
<dbReference type="Proteomes" id="UP000008142">
    <property type="component" value="Unassembled WGS sequence"/>
</dbReference>
<feature type="domain" description="Fungal-type protein kinase" evidence="2">
    <location>
        <begin position="213"/>
        <end position="599"/>
    </location>
</feature>
<dbReference type="PANTHER" id="PTHR38248">
    <property type="entry name" value="FUNK1 6"/>
    <property type="match status" value="1"/>
</dbReference>
<evidence type="ECO:0000313" key="4">
    <source>
        <dbReference type="Proteomes" id="UP000008142"/>
    </source>
</evidence>
<dbReference type="EMBL" id="DS990640">
    <property type="protein sequence ID" value="EGC47644.1"/>
    <property type="molecule type" value="Genomic_DNA"/>
</dbReference>
<dbReference type="HOGENOM" id="CLU_005513_5_0_1"/>
<organism evidence="4">
    <name type="scientific">Ajellomyces capsulatus (strain H88)</name>
    <name type="common">Darling's disease fungus</name>
    <name type="synonym">Histoplasma capsulatum</name>
    <dbReference type="NCBI Taxonomy" id="544711"/>
    <lineage>
        <taxon>Eukaryota</taxon>
        <taxon>Fungi</taxon>
        <taxon>Dikarya</taxon>
        <taxon>Ascomycota</taxon>
        <taxon>Pezizomycotina</taxon>
        <taxon>Eurotiomycetes</taxon>
        <taxon>Eurotiomycetidae</taxon>
        <taxon>Onygenales</taxon>
        <taxon>Ajellomycetaceae</taxon>
        <taxon>Histoplasma</taxon>
    </lineage>
</organism>
<gene>
    <name evidence="3" type="ORF">HCEG_06859</name>
</gene>
<feature type="compositionally biased region" description="Low complexity" evidence="1">
    <location>
        <begin position="414"/>
        <end position="424"/>
    </location>
</feature>
<dbReference type="Gene3D" id="1.10.510.10">
    <property type="entry name" value="Transferase(Phosphotransferase) domain 1"/>
    <property type="match status" value="1"/>
</dbReference>
<proteinExistence type="predicted"/>
<feature type="compositionally biased region" description="Polar residues" evidence="1">
    <location>
        <begin position="429"/>
        <end position="440"/>
    </location>
</feature>
<dbReference type="AlphaFoldDB" id="F0UNN9"/>
<name>F0UNN9_AJEC8</name>
<evidence type="ECO:0000256" key="1">
    <source>
        <dbReference type="SAM" id="MobiDB-lite"/>
    </source>
</evidence>
<protein>
    <recommendedName>
        <fullName evidence="2">Fungal-type protein kinase domain-containing protein</fullName>
    </recommendedName>
</protein>
<dbReference type="VEuPathDB" id="FungiDB:I7I53_07294"/>
<evidence type="ECO:0000313" key="3">
    <source>
        <dbReference type="EMBL" id="EGC47644.1"/>
    </source>
</evidence>
<evidence type="ECO:0000259" key="2">
    <source>
        <dbReference type="Pfam" id="PF17667"/>
    </source>
</evidence>
<dbReference type="STRING" id="544711.F0UNN9"/>
<feature type="region of interest" description="Disordered" evidence="1">
    <location>
        <begin position="412"/>
        <end position="440"/>
    </location>
</feature>
<dbReference type="Pfam" id="PF17667">
    <property type="entry name" value="Pkinase_fungal"/>
    <property type="match status" value="1"/>
</dbReference>
<dbReference type="InterPro" id="IPR040976">
    <property type="entry name" value="Pkinase_fungal"/>
</dbReference>
<dbReference type="InterPro" id="IPR011009">
    <property type="entry name" value="Kinase-like_dom_sf"/>
</dbReference>
<reference evidence="4" key="1">
    <citation type="submission" date="2008-07" db="EMBL/GenBank/DDBJ databases">
        <title>Annotation of Ajellomyces capsulatus strain H88.</title>
        <authorList>
            <person name="Champion M."/>
            <person name="Cuomo C."/>
            <person name="Ma L.-J."/>
            <person name="Henn M.R."/>
            <person name="Sil A."/>
            <person name="Goldman B."/>
            <person name="Young S.K."/>
            <person name="Kodira C.D."/>
            <person name="Zeng Q."/>
            <person name="Koehrsen M."/>
            <person name="Alvarado L."/>
            <person name="Berlin A."/>
            <person name="Borenstein D."/>
            <person name="Chen Z."/>
            <person name="Engels R."/>
            <person name="Freedman E."/>
            <person name="Gellesch M."/>
            <person name="Goldberg J."/>
            <person name="Griggs A."/>
            <person name="Gujja S."/>
            <person name="Heiman D."/>
            <person name="Hepburn T."/>
            <person name="Howarth C."/>
            <person name="Jen D."/>
            <person name="Larson L."/>
            <person name="Lewis B."/>
            <person name="Mehta T."/>
            <person name="Park D."/>
            <person name="Pearson M."/>
            <person name="Roberts A."/>
            <person name="Saif S."/>
            <person name="Shea T."/>
            <person name="Shenoy N."/>
            <person name="Sisk P."/>
            <person name="Stolte C."/>
            <person name="Sykes S."/>
            <person name="Walk T."/>
            <person name="White J."/>
            <person name="Yandava C."/>
            <person name="Klein B."/>
            <person name="McEwen J.G."/>
            <person name="Puccia R."/>
            <person name="Goldman G.H."/>
            <person name="Felipe M.S."/>
            <person name="Nino-Vega G."/>
            <person name="San-Blas G."/>
            <person name="Taylor J."/>
            <person name="Mendoza L."/>
            <person name="Galagan J."/>
            <person name="Nusbaum C."/>
            <person name="Birren B."/>
        </authorList>
    </citation>
    <scope>NUCLEOTIDE SEQUENCE [LARGE SCALE GENOMIC DNA]</scope>
    <source>
        <strain evidence="4">H88</strain>
    </source>
</reference>
<dbReference type="OrthoDB" id="5584477at2759"/>
<dbReference type="SUPFAM" id="SSF56112">
    <property type="entry name" value="Protein kinase-like (PK-like)"/>
    <property type="match status" value="1"/>
</dbReference>
<sequence>MANFYINFRMPKNPNASDYDIWSAVLDLIGTNSRTTPPPRPVVFLQQTPSVRNTSSFANSTEYRKLSIAKSQRNHLLNGCAHSNIYTCGCGGVPQRALPPNPPPIHCNRQPQHSGEPHADATKFFETYFGNITGLDSTAQAVLDKCKEGDNPLYNEERGWQDWPATAVEKEVLKWLSQVIKSLVQFAEAYDATQRINWRPLARPFQPLEGSITKCHWSQILVPGELKNDKKYDSSSSVWLDLGRYAREVLAAQDSQCFILGFALCGLSLRLWVFDRLGGIASESFDINKKGLQFVSVVLGFLLMNQEQLGFDPTIVTHRTKRYITIEKDGGVERLVIDEVIGRARCVTGRATTCWKDSWQYPERDEEGKLLYEAAAQGVTHVARYYHHETVRVDGKDDDVLGIRSGLVIPTGQKKASSKATSSRSKSRQPCTDSSRVSGQKWSSDFVDTAFPPLPSKRALSNSPAKLPLPDEKLQNRVHRRVVVQDYGKPIFESSSRVALLVGLQGCIKGYMSLYQKTGLIESDISPRNLLVNEDKDNPSYRAFLIDLDLAIRVNRDGFSGACGKTCTRPFMAISMLFGERHSFMHDLESFFWVLFWICIHYESPGRAKTVEHFEKWNYMDADGLAQTKKGLIDDEEAFLRIVVDNFTPFYQPLARTVNRLRRLVFPDGRRWKKLNPNLSRAMIKELQRAQEEQDVVGEQ</sequence>